<dbReference type="AlphaFoldDB" id="A0AAD1S998"/>
<dbReference type="EMBL" id="OW240916">
    <property type="protein sequence ID" value="CAH2294504.1"/>
    <property type="molecule type" value="Genomic_DNA"/>
</dbReference>
<feature type="compositionally biased region" description="Basic and acidic residues" evidence="1">
    <location>
        <begin position="21"/>
        <end position="33"/>
    </location>
</feature>
<reference evidence="2" key="1">
    <citation type="submission" date="2022-03" db="EMBL/GenBank/DDBJ databases">
        <authorList>
            <person name="Alioto T."/>
            <person name="Alioto T."/>
            <person name="Gomez Garrido J."/>
        </authorList>
    </citation>
    <scope>NUCLEOTIDE SEQUENCE</scope>
</reference>
<evidence type="ECO:0000313" key="3">
    <source>
        <dbReference type="Proteomes" id="UP001295444"/>
    </source>
</evidence>
<evidence type="ECO:0000256" key="1">
    <source>
        <dbReference type="SAM" id="MobiDB-lite"/>
    </source>
</evidence>
<accession>A0AAD1S998</accession>
<feature type="region of interest" description="Disordered" evidence="1">
    <location>
        <begin position="1"/>
        <end position="54"/>
    </location>
</feature>
<sequence>MAPTSVQHPPQVTTTFLGGESPKDWRPASDHASRANYSQGDVRPQPNPLSPCGEGLGLCQVSSQQRREADLCTGLGPGSFLTASPLSRGTGSSQRLNPPHPFHSRPEQRLHEVAH</sequence>
<gene>
    <name evidence="2" type="ORF">PECUL_23A060243</name>
</gene>
<feature type="compositionally biased region" description="Basic and acidic residues" evidence="1">
    <location>
        <begin position="104"/>
        <end position="115"/>
    </location>
</feature>
<protein>
    <submittedName>
        <fullName evidence="2">Uncharacterized protein</fullName>
    </submittedName>
</protein>
<evidence type="ECO:0000313" key="2">
    <source>
        <dbReference type="EMBL" id="CAH2294504.1"/>
    </source>
</evidence>
<feature type="compositionally biased region" description="Polar residues" evidence="1">
    <location>
        <begin position="1"/>
        <end position="16"/>
    </location>
</feature>
<organism evidence="2 3">
    <name type="scientific">Pelobates cultripes</name>
    <name type="common">Western spadefoot toad</name>
    <dbReference type="NCBI Taxonomy" id="61616"/>
    <lineage>
        <taxon>Eukaryota</taxon>
        <taxon>Metazoa</taxon>
        <taxon>Chordata</taxon>
        <taxon>Craniata</taxon>
        <taxon>Vertebrata</taxon>
        <taxon>Euteleostomi</taxon>
        <taxon>Amphibia</taxon>
        <taxon>Batrachia</taxon>
        <taxon>Anura</taxon>
        <taxon>Pelobatoidea</taxon>
        <taxon>Pelobatidae</taxon>
        <taxon>Pelobates</taxon>
    </lineage>
</organism>
<feature type="compositionally biased region" description="Polar residues" evidence="1">
    <location>
        <begin position="81"/>
        <end position="96"/>
    </location>
</feature>
<name>A0AAD1S998_PELCU</name>
<keyword evidence="3" id="KW-1185">Reference proteome</keyword>
<feature type="region of interest" description="Disordered" evidence="1">
    <location>
        <begin position="72"/>
        <end position="115"/>
    </location>
</feature>
<dbReference type="Proteomes" id="UP001295444">
    <property type="component" value="Chromosome 05"/>
</dbReference>
<proteinExistence type="predicted"/>